<protein>
    <recommendedName>
        <fullName evidence="3">ABC transporter periplasmic binding protein yphF</fullName>
    </recommendedName>
</protein>
<gene>
    <name evidence="1" type="ORF">SAMN05421743_106106</name>
</gene>
<dbReference type="OrthoDB" id="2449131at2"/>
<evidence type="ECO:0008006" key="3">
    <source>
        <dbReference type="Google" id="ProtNLM"/>
    </source>
</evidence>
<proteinExistence type="predicted"/>
<dbReference type="STRING" id="571932.SAMN05421743_106106"/>
<reference evidence="2" key="1">
    <citation type="submission" date="2016-10" db="EMBL/GenBank/DDBJ databases">
        <authorList>
            <person name="Varghese N."/>
            <person name="Submissions S."/>
        </authorList>
    </citation>
    <scope>NUCLEOTIDE SEQUENCE [LARGE SCALE GENOMIC DNA]</scope>
    <source>
        <strain evidence="2">CCM7597</strain>
    </source>
</reference>
<evidence type="ECO:0000313" key="1">
    <source>
        <dbReference type="EMBL" id="SEA61365.1"/>
    </source>
</evidence>
<dbReference type="PROSITE" id="PS51257">
    <property type="entry name" value="PROKAR_LIPOPROTEIN"/>
    <property type="match status" value="1"/>
</dbReference>
<dbReference type="EMBL" id="FNQR01000006">
    <property type="protein sequence ID" value="SEA61365.1"/>
    <property type="molecule type" value="Genomic_DNA"/>
</dbReference>
<evidence type="ECO:0000313" key="2">
    <source>
        <dbReference type="Proteomes" id="UP000198584"/>
    </source>
</evidence>
<sequence>MKIKIALAGLSVLFLLTGCLYPENRLSKNNIPNEVQLENVQRAIDSYREQENGLLPIKTKNEDTPIFQKYVIDFKKLKEKSLISDIPGNAFENGGVYQYVLIHPEEDPTVKLIDLRITEQLRSLRYDINRYLQNNQYPPYKSQVAQGIYDLDYKKLGLDSPLTVTSPYSQEPLPVYIKGNGELVVDYRKDLYNFLQNEEHSFESGDDIRYLLVNHSPFVPVYSPAYTIENGEPIFMSEA</sequence>
<keyword evidence="2" id="KW-1185">Reference proteome</keyword>
<dbReference type="RefSeq" id="WP_093044667.1">
    <property type="nucleotide sequence ID" value="NZ_FNQR01000006.1"/>
</dbReference>
<organism evidence="1 2">
    <name type="scientific">Thalassobacillus cyri</name>
    <dbReference type="NCBI Taxonomy" id="571932"/>
    <lineage>
        <taxon>Bacteria</taxon>
        <taxon>Bacillati</taxon>
        <taxon>Bacillota</taxon>
        <taxon>Bacilli</taxon>
        <taxon>Bacillales</taxon>
        <taxon>Bacillaceae</taxon>
        <taxon>Thalassobacillus</taxon>
    </lineage>
</organism>
<name>A0A1H4CLP3_9BACI</name>
<dbReference type="Proteomes" id="UP000198584">
    <property type="component" value="Unassembled WGS sequence"/>
</dbReference>
<accession>A0A1H4CLP3</accession>
<dbReference type="AlphaFoldDB" id="A0A1H4CLP3"/>